<evidence type="ECO:0000313" key="7">
    <source>
        <dbReference type="Proteomes" id="UP000332933"/>
    </source>
</evidence>
<dbReference type="EMBL" id="CAADRA010007037">
    <property type="protein sequence ID" value="VFT98546.1"/>
    <property type="molecule type" value="Genomic_DNA"/>
</dbReference>
<dbReference type="Proteomes" id="UP000332933">
    <property type="component" value="Unassembled WGS sequence"/>
</dbReference>
<feature type="repeat" description="ANK" evidence="3">
    <location>
        <begin position="229"/>
        <end position="261"/>
    </location>
</feature>
<dbReference type="OrthoDB" id="78480at2759"/>
<evidence type="ECO:0000256" key="3">
    <source>
        <dbReference type="PROSITE-ProRule" id="PRU00023"/>
    </source>
</evidence>
<dbReference type="Gene3D" id="1.25.40.20">
    <property type="entry name" value="Ankyrin repeat-containing domain"/>
    <property type="match status" value="9"/>
</dbReference>
<feature type="repeat" description="ANK" evidence="3">
    <location>
        <begin position="943"/>
        <end position="976"/>
    </location>
</feature>
<organism evidence="6 7">
    <name type="scientific">Aphanomyces stellatus</name>
    <dbReference type="NCBI Taxonomy" id="120398"/>
    <lineage>
        <taxon>Eukaryota</taxon>
        <taxon>Sar</taxon>
        <taxon>Stramenopiles</taxon>
        <taxon>Oomycota</taxon>
        <taxon>Saprolegniomycetes</taxon>
        <taxon>Saprolegniales</taxon>
        <taxon>Verrucalvaceae</taxon>
        <taxon>Aphanomyces</taxon>
    </lineage>
</organism>
<keyword evidence="1" id="KW-0677">Repeat</keyword>
<dbReference type="PANTHER" id="PTHR24198:SF165">
    <property type="entry name" value="ANKYRIN REPEAT-CONTAINING PROTEIN-RELATED"/>
    <property type="match status" value="1"/>
</dbReference>
<accession>A0A485LJC8</accession>
<dbReference type="InterPro" id="IPR036770">
    <property type="entry name" value="Ankyrin_rpt-contain_sf"/>
</dbReference>
<proteinExistence type="predicted"/>
<dbReference type="InterPro" id="IPR002110">
    <property type="entry name" value="Ankyrin_rpt"/>
</dbReference>
<dbReference type="PROSITE" id="PS50297">
    <property type="entry name" value="ANK_REP_REGION"/>
    <property type="match status" value="3"/>
</dbReference>
<feature type="compositionally biased region" description="Basic and acidic residues" evidence="4">
    <location>
        <begin position="1364"/>
        <end position="1376"/>
    </location>
</feature>
<name>A0A485LJC8_9STRA</name>
<evidence type="ECO:0000313" key="5">
    <source>
        <dbReference type="EMBL" id="KAF0686272.1"/>
    </source>
</evidence>
<dbReference type="PROSITE" id="PS50088">
    <property type="entry name" value="ANK_REPEAT"/>
    <property type="match status" value="5"/>
</dbReference>
<feature type="repeat" description="ANK" evidence="3">
    <location>
        <begin position="1148"/>
        <end position="1180"/>
    </location>
</feature>
<dbReference type="SMART" id="SM00248">
    <property type="entry name" value="ANK"/>
    <property type="match status" value="32"/>
</dbReference>
<dbReference type="Pfam" id="PF12796">
    <property type="entry name" value="Ank_2"/>
    <property type="match status" value="9"/>
</dbReference>
<reference evidence="6 7" key="1">
    <citation type="submission" date="2019-03" db="EMBL/GenBank/DDBJ databases">
        <authorList>
            <person name="Gaulin E."/>
            <person name="Dumas B."/>
        </authorList>
    </citation>
    <scope>NUCLEOTIDE SEQUENCE [LARGE SCALE GENOMIC DNA]</scope>
    <source>
        <strain evidence="6">CBS 568.67</strain>
    </source>
</reference>
<evidence type="ECO:0000313" key="6">
    <source>
        <dbReference type="EMBL" id="VFT98546.1"/>
    </source>
</evidence>
<sequence length="1376" mass="149465">MSYFEYLPAQQPVEEPEALFDESASFVIQAAHEGDAVTLKTLLRNETFANGTIHKDILMGLIFAAEEDHVDAIQVFHEETHPHAQLLEIAFLVACAKGYMSIVDYLVAQANVNVNVTVGALDAMREDPPSEWQAARAATKSYREDMRAELHDKGVQVAELPSMTGLFLASIFGNHVVVAFLLCQPNIQLNQTTWPSAVALVSALTNNHKDVALLLVDAPGVQINQTNQNGETALMAACSKNDTTVVPLLLASGANVNAVDAMGRTPLIHACERGAEAPALLLLEHPDVDVNAIDKVHIHRSRAMLTQSVLQMGRTALSIATYTDNVFLLKRLMAHRQIDVPPSDGMTKLMHACTNGDVGAIDAILAESKSMLNVTNFVDPHHLGFTAFMYACQAGHLATVARLLQEPSLQLNQRNKAFETGFVLACRIGSAEIVDILLQEPRLEEGQLAQSLFWASWNGFTHIAERLLFTPVDVNASIFIPGLDDMTRLKCVIRSSNRIGRTSLQMACRHGHKEVVALLLAHPDIDVNVTDPLGVTPLMTACMKKDKALAAMLLDHPSIKINQKDYVRPCSNRTALVVATQFGQIEIVKLLLQDEHIAANMADHIGNTPLMLACCKGNDTIVALLLQHPSVDPCAANDANETPLSIAISCEYDRVVKMLLTDKNKFVFMASCEFNNADNVAKLLYERSLDLNELNAESKSGLMLAAIAGSMDVVDVLLQDPAVNINLRNAQGDTAFIFACEYGNVDVVAQFLQHPELEFEYTKSSGLSAFLYACLEGQEQVVALLAESDMMDDVHLHNGFVAACARGHLKLVNYFLNFHDIDVNFGCVELFCFAEYTKAMCDELEWREWHDMVDQLRDNLVANFLALGVELPEVPAVTGLFLACIGRHANVVANLLEQPDIRVNSIKGTLGVPLVAAIANSDEETIDLLLGHPDVVVDEPNLKGDTPLILAAEKNQVDLVKRLLKAANVDVTAEDVTGSTALIRACAAGATAAVNLLLRCRDCNVNHVDKEGRSALSMATAAGDSDLLEDILSHPNMDVPDETGRTALMVACADGTNSVVEELLQRSQVALNAINFTDKSHMGYTALMYACEGGHVDIVNRLIAQPKLRAFYTTSENDSGLVVASRNGHTAVVVLLLSKPGADDDATLGHQALFWASRNGHVDVVNVLLSTSVDVNGFYDEPPEEGNRFSGLFRKGQTALQAACRHHHTSVVALLLAHADIDVNVKDDEGLTPLMNACSRAPDELIALLLRHTKLNVNMIGPVGDTALDIAVQSGRSSIVQLLVQHPAINVNIVDDAGNTPLVHACLMGDLKVMSALTQHPKIDLGIQNKAGSTVFTIASMMGKPELRQFLRAKQRELKKRRGGKDEHPKDSCAVM</sequence>
<dbReference type="PANTHER" id="PTHR24198">
    <property type="entry name" value="ANKYRIN REPEAT AND PROTEIN KINASE DOMAIN-CONTAINING PROTEIN"/>
    <property type="match status" value="1"/>
</dbReference>
<protein>
    <submittedName>
        <fullName evidence="6">Aste57867_21878 protein</fullName>
    </submittedName>
</protein>
<gene>
    <name evidence="6" type="primary">Aste57867_21878</name>
    <name evidence="5" type="ORF">As57867_021809</name>
    <name evidence="6" type="ORF">ASTE57867_21878</name>
</gene>
<dbReference type="GO" id="GO:0005737">
    <property type="term" value="C:cytoplasm"/>
    <property type="evidence" value="ECO:0007669"/>
    <property type="project" value="TreeGrafter"/>
</dbReference>
<dbReference type="SUPFAM" id="SSF48403">
    <property type="entry name" value="Ankyrin repeat"/>
    <property type="match status" value="5"/>
</dbReference>
<keyword evidence="7" id="KW-1185">Reference proteome</keyword>
<feature type="repeat" description="ANK" evidence="3">
    <location>
        <begin position="499"/>
        <end position="532"/>
    </location>
</feature>
<reference evidence="5" key="2">
    <citation type="submission" date="2019-06" db="EMBL/GenBank/DDBJ databases">
        <title>Genomics analysis of Aphanomyces spp. identifies a new class of oomycete effector associated with host adaptation.</title>
        <authorList>
            <person name="Gaulin E."/>
        </authorList>
    </citation>
    <scope>NUCLEOTIDE SEQUENCE</scope>
    <source>
        <strain evidence="5">CBS 578.67</strain>
    </source>
</reference>
<feature type="repeat" description="ANK" evidence="3">
    <location>
        <begin position="1195"/>
        <end position="1228"/>
    </location>
</feature>
<evidence type="ECO:0000256" key="4">
    <source>
        <dbReference type="SAM" id="MobiDB-lite"/>
    </source>
</evidence>
<evidence type="ECO:0000256" key="1">
    <source>
        <dbReference type="ARBA" id="ARBA00022737"/>
    </source>
</evidence>
<evidence type="ECO:0000256" key="2">
    <source>
        <dbReference type="ARBA" id="ARBA00023043"/>
    </source>
</evidence>
<feature type="region of interest" description="Disordered" evidence="4">
    <location>
        <begin position="1357"/>
        <end position="1376"/>
    </location>
</feature>
<keyword evidence="2 3" id="KW-0040">ANK repeat</keyword>
<dbReference type="EMBL" id="VJMH01007011">
    <property type="protein sequence ID" value="KAF0686272.1"/>
    <property type="molecule type" value="Genomic_DNA"/>
</dbReference>